<dbReference type="GeneID" id="22160878"/>
<dbReference type="PROSITE" id="PS50893">
    <property type="entry name" value="ABC_TRANSPORTER_2"/>
    <property type="match status" value="1"/>
</dbReference>
<dbReference type="InterPro" id="IPR050093">
    <property type="entry name" value="ABC_SmlMolc_Importer"/>
</dbReference>
<dbReference type="EMBL" id="KM462884">
    <property type="protein sequence ID" value="AIT95319.1"/>
    <property type="molecule type" value="Genomic_DNA"/>
</dbReference>
<dbReference type="InterPro" id="IPR017871">
    <property type="entry name" value="ABC_transporter-like_CS"/>
</dbReference>
<dbReference type="RefSeq" id="YP_009106495.1">
    <property type="nucleotide sequence ID" value="NC_025545.1"/>
</dbReference>
<dbReference type="PANTHER" id="PTHR42781:SF4">
    <property type="entry name" value="SPERMIDINE_PUTRESCINE IMPORT ATP-BINDING PROTEIN POTA"/>
    <property type="match status" value="1"/>
</dbReference>
<keyword evidence="6" id="KW-0150">Chloroplast</keyword>
<organism evidence="6">
    <name type="scientific">Botryococcus braunii</name>
    <name type="common">Green alga</name>
    <dbReference type="NCBI Taxonomy" id="38881"/>
    <lineage>
        <taxon>Eukaryota</taxon>
        <taxon>Viridiplantae</taxon>
        <taxon>Chlorophyta</taxon>
        <taxon>core chlorophytes</taxon>
        <taxon>Trebouxiophyceae</taxon>
        <taxon>Trebouxiophyceae incertae sedis</taxon>
        <taxon>Elliptochloris clade</taxon>
        <taxon>Botryococcus</taxon>
    </lineage>
</organism>
<accession>A0A097KQ39</accession>
<dbReference type="FunFam" id="3.40.50.300:FF:000425">
    <property type="entry name" value="Probable ABC transporter, ATP-binding subunit"/>
    <property type="match status" value="1"/>
</dbReference>
<keyword evidence="1" id="KW-0813">Transport</keyword>
<dbReference type="InterPro" id="IPR003439">
    <property type="entry name" value="ABC_transporter-like_ATP-bd"/>
</dbReference>
<evidence type="ECO:0000256" key="2">
    <source>
        <dbReference type="ARBA" id="ARBA00022741"/>
    </source>
</evidence>
<geneLocation type="chloroplast" evidence="6"/>
<evidence type="ECO:0000259" key="5">
    <source>
        <dbReference type="PROSITE" id="PS50893"/>
    </source>
</evidence>
<keyword evidence="3" id="KW-0067">ATP-binding</keyword>
<dbReference type="Gene3D" id="3.40.50.300">
    <property type="entry name" value="P-loop containing nucleotide triphosphate hydrolases"/>
    <property type="match status" value="1"/>
</dbReference>
<protein>
    <submittedName>
        <fullName evidence="6">Probable transport protein</fullName>
    </submittedName>
</protein>
<dbReference type="SUPFAM" id="SSF52540">
    <property type="entry name" value="P-loop containing nucleoside triphosphate hydrolases"/>
    <property type="match status" value="1"/>
</dbReference>
<reference evidence="6" key="1">
    <citation type="journal article" date="2014" name="BMC Evol. Biol.">
        <title>Chloroplast phylogenomic analysis resolves deep-level relationships within the green algal class Trebouxiophyceae.</title>
        <authorList>
            <person name="Lemieux C."/>
            <person name="Otis C."/>
            <person name="Turmel M."/>
        </authorList>
    </citation>
    <scope>NUCLEOTIDE SEQUENCE</scope>
</reference>
<evidence type="ECO:0000256" key="1">
    <source>
        <dbReference type="ARBA" id="ARBA00022448"/>
    </source>
</evidence>
<sequence length="240" mass="27002">MTVLIENLCKRFGSHQTLDHVNLEIQNNGLVALVGESGSGKSTLLRVLAGLDLPDSGKIWIGGKESTFLPTQERNVGFLFQNYALFSHMNVFENIAFGLRVRKLHSSNIDERVYQLLQLVQLERFAERYPHQLSGGQRQRVALARALAIEPKLLILDEPFSAVDINVRKELRAWLQNLHNQVEITTVFVTHDYQEAVEIAHDVALFTKGAVDRIGPSDDIANLLIDRWGSLQPHSEEISA</sequence>
<dbReference type="PANTHER" id="PTHR42781">
    <property type="entry name" value="SPERMIDINE/PUTRESCINE IMPORT ATP-BINDING PROTEIN POTA"/>
    <property type="match status" value="1"/>
</dbReference>
<evidence type="ECO:0000256" key="4">
    <source>
        <dbReference type="ARBA" id="ARBA00023032"/>
    </source>
</evidence>
<keyword evidence="4" id="KW-0764">Sulfate transport</keyword>
<dbReference type="SMART" id="SM00382">
    <property type="entry name" value="AAA"/>
    <property type="match status" value="1"/>
</dbReference>
<feature type="domain" description="ABC transporter" evidence="5">
    <location>
        <begin position="3"/>
        <end position="233"/>
    </location>
</feature>
<gene>
    <name evidence="6" type="primary">cysA</name>
</gene>
<dbReference type="InterPro" id="IPR027417">
    <property type="entry name" value="P-loop_NTPase"/>
</dbReference>
<proteinExistence type="predicted"/>
<dbReference type="InterPro" id="IPR003593">
    <property type="entry name" value="AAA+_ATPase"/>
</dbReference>
<keyword evidence="2" id="KW-0547">Nucleotide-binding</keyword>
<dbReference type="Pfam" id="PF00005">
    <property type="entry name" value="ABC_tran"/>
    <property type="match status" value="1"/>
</dbReference>
<dbReference type="GO" id="GO:0005524">
    <property type="term" value="F:ATP binding"/>
    <property type="evidence" value="ECO:0007669"/>
    <property type="project" value="UniProtKB-KW"/>
</dbReference>
<evidence type="ECO:0000313" key="6">
    <source>
        <dbReference type="EMBL" id="AIT95319.1"/>
    </source>
</evidence>
<dbReference type="AlphaFoldDB" id="A0A097KQ39"/>
<dbReference type="PROSITE" id="PS00211">
    <property type="entry name" value="ABC_TRANSPORTER_1"/>
    <property type="match status" value="1"/>
</dbReference>
<evidence type="ECO:0000256" key="3">
    <source>
        <dbReference type="ARBA" id="ARBA00022840"/>
    </source>
</evidence>
<dbReference type="GO" id="GO:0016887">
    <property type="term" value="F:ATP hydrolysis activity"/>
    <property type="evidence" value="ECO:0007669"/>
    <property type="project" value="InterPro"/>
</dbReference>
<name>A0A097KQ39_BOTBR</name>
<keyword evidence="6" id="KW-0934">Plastid</keyword>